<dbReference type="SUPFAM" id="SSF46785">
    <property type="entry name" value="Winged helix' DNA-binding domain"/>
    <property type="match status" value="1"/>
</dbReference>
<sequence length="625" mass="72582">MGTKSERLGNDAELLRDQTPEYMLLPKMRFRLSLSEFWGDEELKNSFLDIIKRNNMAPYYQDVCQDFYWEMDANLYNEMHQVNVVTWEELEAGNTNLNIEEDTKGNWRDMLDYACKIGDTDRANSIATSIFEDTNNSSGVRAEAAFCLFRIAYFKSNVLSMGKAVKNINDLMEVSCNMGSNWCCRNKLKAYEALYCLAVRNFARAVSLLLDCIPTFESYELLPFKDIVQYTVLAGMISLSRSDLDKRFNNNGILQQSLMIECSAYMDYLNSLYDCHYADFFQHLAWIEMEMKFDPLLRPHYQYYVREMRIKAYSQLLQAYRTLSLNRMAIEFGVTEDYIEQEMARFIANGRLHCKIDKVSGTVVTVSASGCDRGQPPDASCDRGLVYQNTIKRGDMLLNRMAHRIFLQRSSAISKAITNVTHKFDYLLVLDFEATCEKNSLIVPQEIIEFPCIALSTHDFKIKNVFHRYVKPRVNPNLTTFCTELTGIMQEMVDNEPYFPIIFSQFCIWLKDNNYFDPLDKSAFVTCGNWDLKVMLPNQCAVDKLPLPKEFNQWINLKEIFCISCEYFPRNLMDMLSHLKLPMTGRLHSGINDVENMVKIIQALNNIYKAQFKITNKLDKKNIVI</sequence>
<evidence type="ECO:0000256" key="1">
    <source>
        <dbReference type="ARBA" id="ARBA00022942"/>
    </source>
</evidence>
<name>A0ABD2CA56_VESMC</name>
<gene>
    <name evidence="3" type="ORF">V1477_009329</name>
</gene>
<dbReference type="SMART" id="SM00479">
    <property type="entry name" value="EXOIII"/>
    <property type="match status" value="1"/>
</dbReference>
<dbReference type="InterPro" id="IPR036390">
    <property type="entry name" value="WH_DNA-bd_sf"/>
</dbReference>
<keyword evidence="4" id="KW-1185">Reference proteome</keyword>
<accession>A0ABD2CA56</accession>
<dbReference type="InterPro" id="IPR045135">
    <property type="entry name" value="Rpn7_N"/>
</dbReference>
<dbReference type="PANTHER" id="PTHR14145">
    <property type="entry name" value="26S PROTESOME SUBUNIT 6"/>
    <property type="match status" value="1"/>
</dbReference>
<evidence type="ECO:0000259" key="2">
    <source>
        <dbReference type="PROSITE" id="PS50250"/>
    </source>
</evidence>
<dbReference type="FunFam" id="1.25.40.570:FF:000005">
    <property type="entry name" value="26S proteasome regulatory subunit N7"/>
    <property type="match status" value="1"/>
</dbReference>
<feature type="domain" description="PCI" evidence="2">
    <location>
        <begin position="201"/>
        <end position="370"/>
    </location>
</feature>
<dbReference type="InterPro" id="IPR013520">
    <property type="entry name" value="Ribonucl_H"/>
</dbReference>
<keyword evidence="1" id="KW-0647">Proteasome</keyword>
<reference evidence="3 4" key="1">
    <citation type="journal article" date="2024" name="Ann. Entomol. Soc. Am.">
        <title>Genomic analyses of the southern and eastern yellowjacket wasps (Hymenoptera: Vespidae) reveal evolutionary signatures of social life.</title>
        <authorList>
            <person name="Catto M.A."/>
            <person name="Caine P.B."/>
            <person name="Orr S.E."/>
            <person name="Hunt B.G."/>
            <person name="Goodisman M.A.D."/>
        </authorList>
    </citation>
    <scope>NUCLEOTIDE SEQUENCE [LARGE SCALE GENOMIC DNA]</scope>
    <source>
        <strain evidence="3">232</strain>
        <tissue evidence="3">Head and thorax</tissue>
    </source>
</reference>
<organism evidence="3 4">
    <name type="scientific">Vespula maculifrons</name>
    <name type="common">Eastern yellow jacket</name>
    <name type="synonym">Wasp</name>
    <dbReference type="NCBI Taxonomy" id="7453"/>
    <lineage>
        <taxon>Eukaryota</taxon>
        <taxon>Metazoa</taxon>
        <taxon>Ecdysozoa</taxon>
        <taxon>Arthropoda</taxon>
        <taxon>Hexapoda</taxon>
        <taxon>Insecta</taxon>
        <taxon>Pterygota</taxon>
        <taxon>Neoptera</taxon>
        <taxon>Endopterygota</taxon>
        <taxon>Hymenoptera</taxon>
        <taxon>Apocrita</taxon>
        <taxon>Aculeata</taxon>
        <taxon>Vespoidea</taxon>
        <taxon>Vespidae</taxon>
        <taxon>Vespinae</taxon>
        <taxon>Vespula</taxon>
    </lineage>
</organism>
<dbReference type="GO" id="GO:0000502">
    <property type="term" value="C:proteasome complex"/>
    <property type="evidence" value="ECO:0007669"/>
    <property type="project" value="UniProtKB-KW"/>
</dbReference>
<dbReference type="CDD" id="cd06133">
    <property type="entry name" value="ERI-1_3'hExo_like"/>
    <property type="match status" value="1"/>
</dbReference>
<dbReference type="Gene3D" id="3.30.420.10">
    <property type="entry name" value="Ribonuclease H-like superfamily/Ribonuclease H"/>
    <property type="match status" value="1"/>
</dbReference>
<comment type="caution">
    <text evidence="3">The sequence shown here is derived from an EMBL/GenBank/DDBJ whole genome shotgun (WGS) entry which is preliminary data.</text>
</comment>
<proteinExistence type="predicted"/>
<dbReference type="InterPro" id="IPR047201">
    <property type="entry name" value="ERI-1_3'hExo-like"/>
</dbReference>
<dbReference type="AlphaFoldDB" id="A0ABD2CA56"/>
<dbReference type="Pfam" id="PF00929">
    <property type="entry name" value="RNase_T"/>
    <property type="match status" value="1"/>
</dbReference>
<dbReference type="Proteomes" id="UP001607303">
    <property type="component" value="Unassembled WGS sequence"/>
</dbReference>
<dbReference type="SMART" id="SM00088">
    <property type="entry name" value="PINT"/>
    <property type="match status" value="1"/>
</dbReference>
<dbReference type="SUPFAM" id="SSF53098">
    <property type="entry name" value="Ribonuclease H-like"/>
    <property type="match status" value="1"/>
</dbReference>
<evidence type="ECO:0000313" key="4">
    <source>
        <dbReference type="Proteomes" id="UP001607303"/>
    </source>
</evidence>
<protein>
    <submittedName>
        <fullName evidence="3">26S proteasome non-ATPase regulatory subunit 6-like</fullName>
    </submittedName>
</protein>
<dbReference type="PANTHER" id="PTHR14145:SF1">
    <property type="entry name" value="26S PROTEASOME NON-ATPASE REGULATORY SUBUNIT 6"/>
    <property type="match status" value="1"/>
</dbReference>
<dbReference type="InterPro" id="IPR036397">
    <property type="entry name" value="RNaseH_sf"/>
</dbReference>
<dbReference type="InterPro" id="IPR019585">
    <property type="entry name" value="Rpn7/CSN1"/>
</dbReference>
<dbReference type="PROSITE" id="PS50250">
    <property type="entry name" value="PCI"/>
    <property type="match status" value="1"/>
</dbReference>
<dbReference type="Gene3D" id="1.25.40.570">
    <property type="match status" value="1"/>
</dbReference>
<dbReference type="InterPro" id="IPR000717">
    <property type="entry name" value="PCI_dom"/>
</dbReference>
<dbReference type="InterPro" id="IPR012337">
    <property type="entry name" value="RNaseH-like_sf"/>
</dbReference>
<dbReference type="EMBL" id="JAYRBN010000058">
    <property type="protein sequence ID" value="KAL2741700.1"/>
    <property type="molecule type" value="Genomic_DNA"/>
</dbReference>
<dbReference type="Pfam" id="PF01399">
    <property type="entry name" value="PCI"/>
    <property type="match status" value="1"/>
</dbReference>
<dbReference type="Pfam" id="PF10602">
    <property type="entry name" value="RPN7"/>
    <property type="match status" value="1"/>
</dbReference>
<evidence type="ECO:0000313" key="3">
    <source>
        <dbReference type="EMBL" id="KAL2741700.1"/>
    </source>
</evidence>